<dbReference type="InterPro" id="IPR038577">
    <property type="entry name" value="GT10-like_C_sf"/>
</dbReference>
<keyword evidence="6 12" id="KW-0812">Transmembrane</keyword>
<organism evidence="15 16">
    <name type="scientific">Glossina palpalis gambiensis</name>
    <dbReference type="NCBI Taxonomy" id="67801"/>
    <lineage>
        <taxon>Eukaryota</taxon>
        <taxon>Metazoa</taxon>
        <taxon>Ecdysozoa</taxon>
        <taxon>Arthropoda</taxon>
        <taxon>Hexapoda</taxon>
        <taxon>Insecta</taxon>
        <taxon>Pterygota</taxon>
        <taxon>Neoptera</taxon>
        <taxon>Endopterygota</taxon>
        <taxon>Diptera</taxon>
        <taxon>Brachycera</taxon>
        <taxon>Muscomorpha</taxon>
        <taxon>Hippoboscoidea</taxon>
        <taxon>Glossinidae</taxon>
        <taxon>Glossina</taxon>
    </lineage>
</organism>
<dbReference type="InterPro" id="IPR055270">
    <property type="entry name" value="Glyco_tran_10_C"/>
</dbReference>
<dbReference type="EMBL" id="JXJN01001228">
    <property type="status" value="NOT_ANNOTATED_CDS"/>
    <property type="molecule type" value="Genomic_DNA"/>
</dbReference>
<keyword evidence="7" id="KW-0735">Signal-anchor</keyword>
<comment type="subcellular location">
    <subcellularLocation>
        <location evidence="1 12">Golgi apparatus</location>
        <location evidence="1 12">Golgi stack membrane</location>
        <topology evidence="1 12">Single-pass type II membrane protein</topology>
    </subcellularLocation>
</comment>
<comment type="similarity">
    <text evidence="3 12">Belongs to the glycosyltransferase 10 family.</text>
</comment>
<evidence type="ECO:0000256" key="10">
    <source>
        <dbReference type="ARBA" id="ARBA00023136"/>
    </source>
</evidence>
<dbReference type="STRING" id="67801.A0A1B0AP65"/>
<keyword evidence="11" id="KW-0325">Glycoprotein</keyword>
<dbReference type="PANTHER" id="PTHR48438">
    <property type="entry name" value="ALPHA-(1,3)-FUCOSYLTRANSFERASE C-RELATED"/>
    <property type="match status" value="1"/>
</dbReference>
<evidence type="ECO:0000256" key="12">
    <source>
        <dbReference type="RuleBase" id="RU003832"/>
    </source>
</evidence>
<evidence type="ECO:0000256" key="3">
    <source>
        <dbReference type="ARBA" id="ARBA00008919"/>
    </source>
</evidence>
<evidence type="ECO:0000256" key="9">
    <source>
        <dbReference type="ARBA" id="ARBA00023034"/>
    </source>
</evidence>
<evidence type="ECO:0000256" key="4">
    <source>
        <dbReference type="ARBA" id="ARBA00022676"/>
    </source>
</evidence>
<dbReference type="Pfam" id="PF17039">
    <property type="entry name" value="Glyco_tran_10_N"/>
    <property type="match status" value="1"/>
</dbReference>
<dbReference type="InterPro" id="IPR001503">
    <property type="entry name" value="Glyco_trans_10"/>
</dbReference>
<dbReference type="EC" id="2.4.1.-" evidence="12"/>
<dbReference type="InterPro" id="IPR031481">
    <property type="entry name" value="Glyco_tran_10_N"/>
</dbReference>
<evidence type="ECO:0000313" key="16">
    <source>
        <dbReference type="Proteomes" id="UP000092460"/>
    </source>
</evidence>
<keyword evidence="8 12" id="KW-1133">Transmembrane helix</keyword>
<evidence type="ECO:0000256" key="1">
    <source>
        <dbReference type="ARBA" id="ARBA00004447"/>
    </source>
</evidence>
<evidence type="ECO:0000256" key="6">
    <source>
        <dbReference type="ARBA" id="ARBA00022692"/>
    </source>
</evidence>
<evidence type="ECO:0000256" key="11">
    <source>
        <dbReference type="ARBA" id="ARBA00023180"/>
    </source>
</evidence>
<dbReference type="GO" id="GO:0032580">
    <property type="term" value="C:Golgi cisterna membrane"/>
    <property type="evidence" value="ECO:0007669"/>
    <property type="project" value="UniProtKB-SubCell"/>
</dbReference>
<dbReference type="GO" id="GO:0008417">
    <property type="term" value="F:fucosyltransferase activity"/>
    <property type="evidence" value="ECO:0007669"/>
    <property type="project" value="InterPro"/>
</dbReference>
<keyword evidence="16" id="KW-1185">Reference proteome</keyword>
<keyword evidence="4 12" id="KW-0328">Glycosyltransferase</keyword>
<feature type="domain" description="Fucosyltransferase N-terminal" evidence="14">
    <location>
        <begin position="63"/>
        <end position="183"/>
    </location>
</feature>
<feature type="transmembrane region" description="Helical" evidence="12">
    <location>
        <begin position="12"/>
        <end position="33"/>
    </location>
</feature>
<evidence type="ECO:0000259" key="13">
    <source>
        <dbReference type="Pfam" id="PF00852"/>
    </source>
</evidence>
<evidence type="ECO:0000256" key="8">
    <source>
        <dbReference type="ARBA" id="ARBA00022989"/>
    </source>
</evidence>
<keyword evidence="9 12" id="KW-0333">Golgi apparatus</keyword>
<comment type="pathway">
    <text evidence="2">Protein modification; protein glycosylation.</text>
</comment>
<dbReference type="AlphaFoldDB" id="A0A1B0AP65"/>
<evidence type="ECO:0000256" key="2">
    <source>
        <dbReference type="ARBA" id="ARBA00004922"/>
    </source>
</evidence>
<dbReference type="SUPFAM" id="SSF53756">
    <property type="entry name" value="UDP-Glycosyltransferase/glycogen phosphorylase"/>
    <property type="match status" value="1"/>
</dbReference>
<dbReference type="VEuPathDB" id="VectorBase:GPPI003549"/>
<dbReference type="UniPathway" id="UPA00378"/>
<dbReference type="FunFam" id="3.40.50.11660:FF:000006">
    <property type="entry name" value="Alpha-(1,3)-fucosyltransferase C"/>
    <property type="match status" value="1"/>
</dbReference>
<evidence type="ECO:0000259" key="14">
    <source>
        <dbReference type="Pfam" id="PF17039"/>
    </source>
</evidence>
<dbReference type="Pfam" id="PF00852">
    <property type="entry name" value="Glyco_transf_10"/>
    <property type="match status" value="1"/>
</dbReference>
<dbReference type="Proteomes" id="UP000092460">
    <property type="component" value="Unassembled WGS sequence"/>
</dbReference>
<dbReference type="PANTHER" id="PTHR48438:SF1">
    <property type="entry name" value="ALPHA-(1,3)-FUCOSYLTRANSFERASE C-RELATED"/>
    <property type="match status" value="1"/>
</dbReference>
<name>A0A1B0AP65_9MUSC</name>
<feature type="domain" description="Fucosyltransferase C-terminal" evidence="13">
    <location>
        <begin position="219"/>
        <end position="393"/>
    </location>
</feature>
<keyword evidence="5 12" id="KW-0808">Transferase</keyword>
<reference evidence="16" key="1">
    <citation type="submission" date="2015-01" db="EMBL/GenBank/DDBJ databases">
        <authorList>
            <person name="Aksoy S."/>
            <person name="Warren W."/>
            <person name="Wilson R.K."/>
        </authorList>
    </citation>
    <scope>NUCLEOTIDE SEQUENCE [LARGE SCALE GENOMIC DNA]</scope>
    <source>
        <strain evidence="16">IAEA</strain>
    </source>
</reference>
<protein>
    <recommendedName>
        <fullName evidence="12">Fucosyltransferase</fullName>
        <ecNumber evidence="12">2.4.1.-</ecNumber>
    </recommendedName>
</protein>
<dbReference type="Gene3D" id="3.40.50.11660">
    <property type="entry name" value="Glycosyl transferase family 10, C-terminal domain"/>
    <property type="match status" value="1"/>
</dbReference>
<reference evidence="15" key="2">
    <citation type="submission" date="2020-05" db="UniProtKB">
        <authorList>
            <consortium name="EnsemblMetazoa"/>
        </authorList>
    </citation>
    <scope>IDENTIFICATION</scope>
    <source>
        <strain evidence="15">IAEA</strain>
    </source>
</reference>
<sequence>MIIYQCKKPKLIIILCLLVFVGLSICIYIDYILPELYQYHLVRSYANNNNNNNNNDDGSIQTRTPIILLWNDFFGDSRWSLRKDDLIPSHLRNQLKCPVYECVITNRREYLPALELYDAVVFHVAQPRSIIKSVPSRRSSKQLYIFALMEPPAETKHILRNENGFYNLTMTYRLDSDILWPYKWIMDKETEMRVAPAEFPQWRKQFVHENDDDFLKRLWPQKVKFSAWFVSHCNTLSEREELIKQLQQYIDIDIYGKCGNYSCPRSSTDCNRLLDEKYKFYFSFENSVCVDYVTEKLYNIMEYNVIPVVYGGANYTRFAPPHSYINAEDFENPKALADYLLYLSQKPDAYMRYFWWRHYYKLINYSPFCDICKKLHEPNYHLKTQIYENIEKWWLGNMCRFKMRIKF</sequence>
<evidence type="ECO:0000256" key="7">
    <source>
        <dbReference type="ARBA" id="ARBA00022968"/>
    </source>
</evidence>
<keyword evidence="10 12" id="KW-0472">Membrane</keyword>
<proteinExistence type="inferred from homology"/>
<evidence type="ECO:0000256" key="5">
    <source>
        <dbReference type="ARBA" id="ARBA00022679"/>
    </source>
</evidence>
<evidence type="ECO:0000313" key="15">
    <source>
        <dbReference type="EnsemblMetazoa" id="GPPI003549-PA"/>
    </source>
</evidence>
<dbReference type="EnsemblMetazoa" id="GPPI003549-RA">
    <property type="protein sequence ID" value="GPPI003549-PA"/>
    <property type="gene ID" value="GPPI003549"/>
</dbReference>
<accession>A0A1B0AP65</accession>